<evidence type="ECO:0000313" key="2">
    <source>
        <dbReference type="EMBL" id="VDP79814.1"/>
    </source>
</evidence>
<dbReference type="EMBL" id="UZAN01044013">
    <property type="protein sequence ID" value="VDP79814.1"/>
    <property type="molecule type" value="Genomic_DNA"/>
</dbReference>
<dbReference type="AlphaFoldDB" id="A0A183AJ35"/>
<feature type="region of interest" description="Disordered" evidence="1">
    <location>
        <begin position="199"/>
        <end position="220"/>
    </location>
</feature>
<dbReference type="WBParaSite" id="ECPE_0000698401-mRNA-1">
    <property type="protein sequence ID" value="ECPE_0000698401-mRNA-1"/>
    <property type="gene ID" value="ECPE_0000698401"/>
</dbReference>
<gene>
    <name evidence="2" type="ORF">ECPE_LOCUS6970</name>
</gene>
<evidence type="ECO:0000256" key="1">
    <source>
        <dbReference type="SAM" id="MobiDB-lite"/>
    </source>
</evidence>
<name>A0A183AJ35_9TREM</name>
<keyword evidence="3" id="KW-1185">Reference proteome</keyword>
<organism evidence="4">
    <name type="scientific">Echinostoma caproni</name>
    <dbReference type="NCBI Taxonomy" id="27848"/>
    <lineage>
        <taxon>Eukaryota</taxon>
        <taxon>Metazoa</taxon>
        <taxon>Spiralia</taxon>
        <taxon>Lophotrochozoa</taxon>
        <taxon>Platyhelminthes</taxon>
        <taxon>Trematoda</taxon>
        <taxon>Digenea</taxon>
        <taxon>Plagiorchiida</taxon>
        <taxon>Echinostomata</taxon>
        <taxon>Echinostomatoidea</taxon>
        <taxon>Echinostomatidae</taxon>
        <taxon>Echinostoma</taxon>
    </lineage>
</organism>
<reference evidence="4" key="1">
    <citation type="submission" date="2016-06" db="UniProtKB">
        <authorList>
            <consortium name="WormBaseParasite"/>
        </authorList>
    </citation>
    <scope>IDENTIFICATION</scope>
</reference>
<protein>
    <submittedName>
        <fullName evidence="4">Amyloid beta A4 precursor protein-binding family A member 2-like</fullName>
    </submittedName>
</protein>
<feature type="region of interest" description="Disordered" evidence="1">
    <location>
        <begin position="136"/>
        <end position="160"/>
    </location>
</feature>
<evidence type="ECO:0000313" key="4">
    <source>
        <dbReference type="WBParaSite" id="ECPE_0000698401-mRNA-1"/>
    </source>
</evidence>
<evidence type="ECO:0000313" key="3">
    <source>
        <dbReference type="Proteomes" id="UP000272942"/>
    </source>
</evidence>
<proteinExistence type="predicted"/>
<dbReference type="Proteomes" id="UP000272942">
    <property type="component" value="Unassembled WGS sequence"/>
</dbReference>
<feature type="compositionally biased region" description="Polar residues" evidence="1">
    <location>
        <begin position="145"/>
        <end position="160"/>
    </location>
</feature>
<feature type="compositionally biased region" description="Polar residues" evidence="1">
    <location>
        <begin position="201"/>
        <end position="210"/>
    </location>
</feature>
<reference evidence="2 3" key="2">
    <citation type="submission" date="2018-11" db="EMBL/GenBank/DDBJ databases">
        <authorList>
            <consortium name="Pathogen Informatics"/>
        </authorList>
    </citation>
    <scope>NUCLEOTIDE SEQUENCE [LARGE SCALE GENOMIC DNA]</scope>
    <source>
        <strain evidence="2 3">Egypt</strain>
    </source>
</reference>
<feature type="region of interest" description="Disordered" evidence="1">
    <location>
        <begin position="62"/>
        <end position="92"/>
    </location>
</feature>
<accession>A0A183AJ35</accession>
<sequence length="220" mass="23572">MDKLANSENQDSQETPDPVLAQAVQAYMQMMSENRANYASAEKHNRVYSTSTRYCRIQLPSSLSGSISSDDQDPRYLWGDSSDDEDEADVSSLARGSLGASSLSELDSRLQPVDACTESIGQETAENGRIVRLRDLGAHHPSPGDVTNGTTGLDPTESTDNGLGGQSILQSSDSAVMTPFPTASGKICDANTDMWNPPHHWSQTPSTTAPPESLVTVPLI</sequence>